<comment type="caution">
    <text evidence="1">The sequence shown here is derived from an EMBL/GenBank/DDBJ whole genome shotgun (WGS) entry which is preliminary data.</text>
</comment>
<dbReference type="EMBL" id="CAJVPM010007232">
    <property type="protein sequence ID" value="CAG8543356.1"/>
    <property type="molecule type" value="Genomic_DNA"/>
</dbReference>
<gene>
    <name evidence="1" type="ORF">SCALOS_LOCUS4921</name>
</gene>
<keyword evidence="2" id="KW-1185">Reference proteome</keyword>
<organism evidence="1 2">
    <name type="scientific">Scutellospora calospora</name>
    <dbReference type="NCBI Taxonomy" id="85575"/>
    <lineage>
        <taxon>Eukaryota</taxon>
        <taxon>Fungi</taxon>
        <taxon>Fungi incertae sedis</taxon>
        <taxon>Mucoromycota</taxon>
        <taxon>Glomeromycotina</taxon>
        <taxon>Glomeromycetes</taxon>
        <taxon>Diversisporales</taxon>
        <taxon>Gigasporaceae</taxon>
        <taxon>Scutellospora</taxon>
    </lineage>
</organism>
<name>A0ACA9LSB8_9GLOM</name>
<sequence>MSTPTSGNDLTTDTSHSKTTLKPQPVTSRSSTNSSTETLENISLEGDETDQTTLITTTNGILIEPSKIAKVGVKKSRSLLGRSITFLNRNEEKQSKLVKVHRYTIYDSEKEEFIEIVEEEWDGDRPPPRQSVTSQNKSTILVDKDLPSLPEPITKKKEGNNFKKFYEWAENEWYQHKKRILISLGVILLLLFIIILAAAGVFSKSNNVESSNNSLLSGTGEGAYYNLNGGVGACGKQNTNNDLVGGLNAAQYNSTICGKCLKITGPKGTVDITIVDKCPTNTTGNICLSMTAFKKISDDINSPTKISWGGC</sequence>
<accession>A0ACA9LSB8</accession>
<reference evidence="1" key="1">
    <citation type="submission" date="2021-06" db="EMBL/GenBank/DDBJ databases">
        <authorList>
            <person name="Kallberg Y."/>
            <person name="Tangrot J."/>
            <person name="Rosling A."/>
        </authorList>
    </citation>
    <scope>NUCLEOTIDE SEQUENCE</scope>
    <source>
        <strain evidence="1">AU212A</strain>
    </source>
</reference>
<evidence type="ECO:0000313" key="1">
    <source>
        <dbReference type="EMBL" id="CAG8543356.1"/>
    </source>
</evidence>
<protein>
    <submittedName>
        <fullName evidence="1">4918_t:CDS:1</fullName>
    </submittedName>
</protein>
<dbReference type="Proteomes" id="UP000789860">
    <property type="component" value="Unassembled WGS sequence"/>
</dbReference>
<proteinExistence type="predicted"/>
<evidence type="ECO:0000313" key="2">
    <source>
        <dbReference type="Proteomes" id="UP000789860"/>
    </source>
</evidence>